<keyword evidence="3 4" id="KW-0472">Membrane</keyword>
<dbReference type="RefSeq" id="WP_101650972.1">
    <property type="nucleotide sequence ID" value="NZ_PGVE01000090.1"/>
</dbReference>
<dbReference type="GO" id="GO:0005886">
    <property type="term" value="C:plasma membrane"/>
    <property type="evidence" value="ECO:0007669"/>
    <property type="project" value="UniProtKB-SubCell"/>
</dbReference>
<keyword evidence="5" id="KW-0812">Transmembrane</keyword>
<sequence>MSRSNEQKWPIPESVNEIENYMKQRVGLGISFDLGVRKLKVLKKDVQIYYCNGLCDTRYIIELIEELVQINDHEKQTLDIYKLIYNRLLNQSVQPIHQLDELVDLVLSGQIVVVIEGENTALAVDVRSYPGRSPQEPDTEKVVRGSRDGFVENIILNTALTRRRIRDERLRFEMIKVGERSKTDVAIGYLEDVADPDLLNILRKEIKAIQVDGIPMGDKTIEEFIVKQGWNPFPMVRYTERADVAAAHILEGHVIIYCDTSPSVIITPTTFFHHVQHAEEFRESPAMGTFVRWTRFLGILASILLLPLWLLFVMEPSLLPEKIAFIGPNEQTNIPVVVQLILADFGIEFLRMAAIHTPTPLSTAMGLIAAVLIGQIAIDVGLFVPEVILYVAVAGIGTFTTPSYELGVANKIARLILMILVALFHTPGFIVGSTLMFLFVVRMRAFNTPYFWPFLPFEPKGFMQILVRRAIPGSLLRPSIVRPRNRFRQPPGANRK</sequence>
<name>A0A2N5H7Y6_9BACI</name>
<evidence type="ECO:0000256" key="3">
    <source>
        <dbReference type="ARBA" id="ARBA00023136"/>
    </source>
</evidence>
<keyword evidence="5" id="KW-1133">Transmembrane helix</keyword>
<dbReference type="InterPro" id="IPR050768">
    <property type="entry name" value="UPF0353/GerABKA_families"/>
</dbReference>
<protein>
    <submittedName>
        <fullName evidence="6">Spore germination protein</fullName>
    </submittedName>
</protein>
<dbReference type="PIRSF" id="PIRSF005690">
    <property type="entry name" value="GerBA"/>
    <property type="match status" value="1"/>
</dbReference>
<dbReference type="EMBL" id="PGVE01000090">
    <property type="protein sequence ID" value="PLS01635.1"/>
    <property type="molecule type" value="Genomic_DNA"/>
</dbReference>
<keyword evidence="7" id="KW-1185">Reference proteome</keyword>
<comment type="subcellular location">
    <subcellularLocation>
        <location evidence="4">Cell membrane</location>
    </subcellularLocation>
    <subcellularLocation>
        <location evidence="1">Membrane</location>
        <topology evidence="1">Multi-pass membrane protein</topology>
    </subcellularLocation>
</comment>
<evidence type="ECO:0000256" key="1">
    <source>
        <dbReference type="ARBA" id="ARBA00004141"/>
    </source>
</evidence>
<evidence type="ECO:0000313" key="6">
    <source>
        <dbReference type="EMBL" id="PLS01635.1"/>
    </source>
</evidence>
<dbReference type="PANTHER" id="PTHR22550:SF9">
    <property type="entry name" value="STAGE V SPORULATION PROTEIN AF"/>
    <property type="match status" value="1"/>
</dbReference>
<dbReference type="Pfam" id="PF03323">
    <property type="entry name" value="GerA"/>
    <property type="match status" value="1"/>
</dbReference>
<organism evidence="6 7">
    <name type="scientific">Neobacillus cucumis</name>
    <dbReference type="NCBI Taxonomy" id="1740721"/>
    <lineage>
        <taxon>Bacteria</taxon>
        <taxon>Bacillati</taxon>
        <taxon>Bacillota</taxon>
        <taxon>Bacilli</taxon>
        <taxon>Bacillales</taxon>
        <taxon>Bacillaceae</taxon>
        <taxon>Neobacillus</taxon>
    </lineage>
</organism>
<gene>
    <name evidence="6" type="ORF">CVD27_23535</name>
</gene>
<proteinExistence type="inferred from homology"/>
<dbReference type="Proteomes" id="UP000234950">
    <property type="component" value="Unassembled WGS sequence"/>
</dbReference>
<dbReference type="AlphaFoldDB" id="A0A2N5H7Y6"/>
<feature type="transmembrane region" description="Helical" evidence="5">
    <location>
        <begin position="296"/>
        <end position="314"/>
    </location>
</feature>
<evidence type="ECO:0000313" key="7">
    <source>
        <dbReference type="Proteomes" id="UP000234950"/>
    </source>
</evidence>
<comment type="caution">
    <text evidence="6">The sequence shown here is derived from an EMBL/GenBank/DDBJ whole genome shotgun (WGS) entry which is preliminary data.</text>
</comment>
<evidence type="ECO:0000256" key="2">
    <source>
        <dbReference type="ARBA" id="ARBA00005278"/>
    </source>
</evidence>
<dbReference type="OrthoDB" id="9772630at2"/>
<dbReference type="InterPro" id="IPR004995">
    <property type="entry name" value="Spore_Ger"/>
</dbReference>
<evidence type="ECO:0000256" key="4">
    <source>
        <dbReference type="PIRNR" id="PIRNR005690"/>
    </source>
</evidence>
<feature type="transmembrane region" description="Helical" evidence="5">
    <location>
        <begin position="412"/>
        <end position="441"/>
    </location>
</feature>
<dbReference type="GO" id="GO:0009847">
    <property type="term" value="P:spore germination"/>
    <property type="evidence" value="ECO:0007669"/>
    <property type="project" value="UniProtKB-UniRule"/>
</dbReference>
<evidence type="ECO:0000256" key="5">
    <source>
        <dbReference type="SAM" id="Phobius"/>
    </source>
</evidence>
<dbReference type="PANTHER" id="PTHR22550">
    <property type="entry name" value="SPORE GERMINATION PROTEIN"/>
    <property type="match status" value="1"/>
</dbReference>
<comment type="similarity">
    <text evidence="2 4">Belongs to the GerABKA family.</text>
</comment>
<accession>A0A2N5H7Y6</accession>
<reference evidence="6 7" key="1">
    <citation type="submission" date="2017-11" db="EMBL/GenBank/DDBJ databases">
        <title>Comparitive Functional Genomics of Dry Heat Resistant strains isolated from the Viking Spacecraft.</title>
        <authorList>
            <person name="Seuylemezian A."/>
            <person name="Cooper K."/>
            <person name="Vaishampayan P."/>
        </authorList>
    </citation>
    <scope>NUCLEOTIDE SEQUENCE [LARGE SCALE GENOMIC DNA]</scope>
    <source>
        <strain evidence="6 7">V32-6</strain>
    </source>
</reference>